<dbReference type="AlphaFoldDB" id="A0A1V0UPA8"/>
<dbReference type="EMBL" id="CP020557">
    <property type="protein sequence ID" value="ARF66870.1"/>
    <property type="molecule type" value="Genomic_DNA"/>
</dbReference>
<sequence>MNNQEIVESISLYLARTDIHVFSLILQGNKQLLRDTSFRKFFDSLLQSSPIGQYIIEYSESSDQAFKHMILEEVIDYIQSDKEYLIYKLQKEVRQKIGSLEMELNYYYTRQYVTDQSPAYITEVTRLEKMNILISELLHFNHQLAKYQLLLGEWKTTAEVSQGFLGPIDKLNAEQQAPAQELQEDSLKQMSERGNQSSAELYEFRRKLIGGFIMGAAHDGGNIFVQEPDVKRLGLENGDKLAVVAKPFGHEYVYDYHIVVKTEDPETDRVQFDYCFAEKINGQFCVRHRYTGNETVPISMDGQNLVLYLGEQDVINKRIQDGDLINIAFYRNNTEHVRVLWKHPNR</sequence>
<evidence type="ECO:0000313" key="1">
    <source>
        <dbReference type="EMBL" id="ARF66870.1"/>
    </source>
</evidence>
<name>A0A1V0UPA8_9BACL</name>
<dbReference type="Proteomes" id="UP000192727">
    <property type="component" value="Chromosome"/>
</dbReference>
<accession>A0A1V0UPA8</accession>
<organism evidence="1 2">
    <name type="scientific">Paenibacillus larvae subsp. pulvifaciens</name>
    <dbReference type="NCBI Taxonomy" id="1477"/>
    <lineage>
        <taxon>Bacteria</taxon>
        <taxon>Bacillati</taxon>
        <taxon>Bacillota</taxon>
        <taxon>Bacilli</taxon>
        <taxon>Bacillales</taxon>
        <taxon>Paenibacillaceae</taxon>
        <taxon>Paenibacillus</taxon>
    </lineage>
</organism>
<proteinExistence type="predicted"/>
<reference evidence="1 2" key="1">
    <citation type="submission" date="2017-03" db="EMBL/GenBank/DDBJ databases">
        <title>Paenibacillus larvae genome sequencing.</title>
        <authorList>
            <person name="Dingman D.W."/>
        </authorList>
    </citation>
    <scope>NUCLEOTIDE SEQUENCE [LARGE SCALE GENOMIC DNA]</scope>
    <source>
        <strain evidence="1 2">SAG 10367</strain>
    </source>
</reference>
<gene>
    <name evidence="1" type="ORF">B7C51_02185</name>
</gene>
<protein>
    <submittedName>
        <fullName evidence="1">Uncharacterized protein</fullName>
    </submittedName>
</protein>
<evidence type="ECO:0000313" key="2">
    <source>
        <dbReference type="Proteomes" id="UP000192727"/>
    </source>
</evidence>
<dbReference type="RefSeq" id="WP_023482861.1">
    <property type="nucleotide sequence ID" value="NZ_CP020557.1"/>
</dbReference>